<keyword evidence="3" id="KW-1185">Reference proteome</keyword>
<dbReference type="AlphaFoldDB" id="B8IQW9"/>
<feature type="region of interest" description="Disordered" evidence="1">
    <location>
        <begin position="1"/>
        <end position="21"/>
    </location>
</feature>
<dbReference type="KEGG" id="mno:Mnod_1681"/>
<reference evidence="2 3" key="1">
    <citation type="submission" date="2009-01" db="EMBL/GenBank/DDBJ databases">
        <title>Complete sequence of chromosome of Methylobacterium nodulans ORS 2060.</title>
        <authorList>
            <consortium name="US DOE Joint Genome Institute"/>
            <person name="Lucas S."/>
            <person name="Copeland A."/>
            <person name="Lapidus A."/>
            <person name="Glavina del Rio T."/>
            <person name="Dalin E."/>
            <person name="Tice H."/>
            <person name="Bruce D."/>
            <person name="Goodwin L."/>
            <person name="Pitluck S."/>
            <person name="Sims D."/>
            <person name="Brettin T."/>
            <person name="Detter J.C."/>
            <person name="Han C."/>
            <person name="Larimer F."/>
            <person name="Land M."/>
            <person name="Hauser L."/>
            <person name="Kyrpides N."/>
            <person name="Ivanova N."/>
            <person name="Marx C.J."/>
            <person name="Richardson P."/>
        </authorList>
    </citation>
    <scope>NUCLEOTIDE SEQUENCE [LARGE SCALE GENOMIC DNA]</scope>
    <source>
        <strain evidence="3">LMG 21967 / CNCM I-2342 / ORS 2060</strain>
    </source>
</reference>
<feature type="compositionally biased region" description="Pro residues" evidence="1">
    <location>
        <begin position="57"/>
        <end position="68"/>
    </location>
</feature>
<gene>
    <name evidence="2" type="ordered locus">Mnod_1681</name>
</gene>
<sequence>MVSGSSPRPAMSAPPISDHRSLAARAEAAVAQARRLAAEHHALLAAVRQTLRDGPVSSPPAGRPPERI</sequence>
<evidence type="ECO:0000256" key="1">
    <source>
        <dbReference type="SAM" id="MobiDB-lite"/>
    </source>
</evidence>
<evidence type="ECO:0000313" key="2">
    <source>
        <dbReference type="EMBL" id="ACL56671.1"/>
    </source>
</evidence>
<name>B8IQW9_METNO</name>
<protein>
    <submittedName>
        <fullName evidence="2">Uncharacterized protein</fullName>
    </submittedName>
</protein>
<dbReference type="EMBL" id="CP001349">
    <property type="protein sequence ID" value="ACL56671.1"/>
    <property type="molecule type" value="Genomic_DNA"/>
</dbReference>
<organism evidence="2 3">
    <name type="scientific">Methylobacterium nodulans (strain LMG 21967 / CNCM I-2342 / ORS 2060)</name>
    <dbReference type="NCBI Taxonomy" id="460265"/>
    <lineage>
        <taxon>Bacteria</taxon>
        <taxon>Pseudomonadati</taxon>
        <taxon>Pseudomonadota</taxon>
        <taxon>Alphaproteobacteria</taxon>
        <taxon>Hyphomicrobiales</taxon>
        <taxon>Methylobacteriaceae</taxon>
        <taxon>Methylobacterium</taxon>
    </lineage>
</organism>
<accession>B8IQW9</accession>
<evidence type="ECO:0000313" key="3">
    <source>
        <dbReference type="Proteomes" id="UP000008207"/>
    </source>
</evidence>
<dbReference type="Proteomes" id="UP000008207">
    <property type="component" value="Chromosome"/>
</dbReference>
<dbReference type="STRING" id="460265.Mnod_1681"/>
<dbReference type="HOGENOM" id="CLU_2789156_0_0_5"/>
<feature type="region of interest" description="Disordered" evidence="1">
    <location>
        <begin position="49"/>
        <end position="68"/>
    </location>
</feature>
<proteinExistence type="predicted"/>